<reference evidence="3 4" key="1">
    <citation type="journal article" date="2019" name="Emerg. Microbes Infect.">
        <title>Comprehensive subspecies identification of 175 nontuberculous mycobacteria species based on 7547 genomic profiles.</title>
        <authorList>
            <person name="Matsumoto Y."/>
            <person name="Kinjo T."/>
            <person name="Motooka D."/>
            <person name="Nabeya D."/>
            <person name="Jung N."/>
            <person name="Uechi K."/>
            <person name="Horii T."/>
            <person name="Iida T."/>
            <person name="Fujita J."/>
            <person name="Nakamura S."/>
        </authorList>
    </citation>
    <scope>NUCLEOTIDE SEQUENCE [LARGE SCALE GENOMIC DNA]</scope>
    <source>
        <strain evidence="3 4">JCM 30725</strain>
    </source>
</reference>
<keyword evidence="1" id="KW-0489">Methyltransferase</keyword>
<name>A0A7I9YNJ6_MYCBU</name>
<protein>
    <recommendedName>
        <fullName evidence="2">Methyltransferase type 11 domain-containing protein</fullName>
    </recommendedName>
</protein>
<dbReference type="GO" id="GO:0032259">
    <property type="term" value="P:methylation"/>
    <property type="evidence" value="ECO:0007669"/>
    <property type="project" value="UniProtKB-KW"/>
</dbReference>
<proteinExistence type="predicted"/>
<dbReference type="GO" id="GO:0008757">
    <property type="term" value="F:S-adenosylmethionine-dependent methyltransferase activity"/>
    <property type="evidence" value="ECO:0007669"/>
    <property type="project" value="InterPro"/>
</dbReference>
<feature type="domain" description="Methyltransferase type 11" evidence="2">
    <location>
        <begin position="39"/>
        <end position="133"/>
    </location>
</feature>
<evidence type="ECO:0000259" key="2">
    <source>
        <dbReference type="Pfam" id="PF08241"/>
    </source>
</evidence>
<organism evidence="3 4">
    <name type="scientific">Mycobacterium bourgelatii</name>
    <dbReference type="NCBI Taxonomy" id="1273442"/>
    <lineage>
        <taxon>Bacteria</taxon>
        <taxon>Bacillati</taxon>
        <taxon>Actinomycetota</taxon>
        <taxon>Actinomycetes</taxon>
        <taxon>Mycobacteriales</taxon>
        <taxon>Mycobacteriaceae</taxon>
        <taxon>Mycobacterium</taxon>
    </lineage>
</organism>
<keyword evidence="1" id="KW-0808">Transferase</keyword>
<dbReference type="CDD" id="cd02440">
    <property type="entry name" value="AdoMet_MTases"/>
    <property type="match status" value="1"/>
</dbReference>
<comment type="caution">
    <text evidence="3">The sequence shown here is derived from an EMBL/GenBank/DDBJ whole genome shotgun (WGS) entry which is preliminary data.</text>
</comment>
<keyword evidence="4" id="KW-1185">Reference proteome</keyword>
<dbReference type="InterPro" id="IPR029063">
    <property type="entry name" value="SAM-dependent_MTases_sf"/>
</dbReference>
<evidence type="ECO:0000256" key="1">
    <source>
        <dbReference type="ARBA" id="ARBA00022603"/>
    </source>
</evidence>
<gene>
    <name evidence="3" type="ORF">MBOU_22980</name>
</gene>
<dbReference type="InterPro" id="IPR050508">
    <property type="entry name" value="Methyltransf_Superfamily"/>
</dbReference>
<dbReference type="InterPro" id="IPR013216">
    <property type="entry name" value="Methyltransf_11"/>
</dbReference>
<dbReference type="SUPFAM" id="SSF53335">
    <property type="entry name" value="S-adenosyl-L-methionine-dependent methyltransferases"/>
    <property type="match status" value="1"/>
</dbReference>
<dbReference type="Proteomes" id="UP000465360">
    <property type="component" value="Unassembled WGS sequence"/>
</dbReference>
<dbReference type="AlphaFoldDB" id="A0A7I9YNJ6"/>
<dbReference type="PANTHER" id="PTHR42912:SF93">
    <property type="entry name" value="N6-ADENOSINE-METHYLTRANSFERASE TMT1A"/>
    <property type="match status" value="1"/>
</dbReference>
<sequence length="188" mass="20640">MAMNLCHRLCCGSEFWAKTVERQLLPWALADVPLGDNTLEIGPGYGANLRVLAERSAKYTAVEIDAALARRLQSKYGDLARIIHGDGADTGLATADFSSVVCFTMMHHVPTPPLQDQLFAEAFRVLQPGGVFAGSDGVDSIPFRIAHFRDTCNPLHPAQLPDRLARAGFVDIDVEVQRGEQRWRAVKP</sequence>
<dbReference type="Pfam" id="PF08241">
    <property type="entry name" value="Methyltransf_11"/>
    <property type="match status" value="1"/>
</dbReference>
<accession>A0A7I9YNJ6</accession>
<dbReference type="PANTHER" id="PTHR42912">
    <property type="entry name" value="METHYLTRANSFERASE"/>
    <property type="match status" value="1"/>
</dbReference>
<evidence type="ECO:0000313" key="3">
    <source>
        <dbReference type="EMBL" id="GFG90256.1"/>
    </source>
</evidence>
<dbReference type="RefSeq" id="WP_163711648.1">
    <property type="nucleotide sequence ID" value="NZ_BLKZ01000001.1"/>
</dbReference>
<evidence type="ECO:0000313" key="4">
    <source>
        <dbReference type="Proteomes" id="UP000465360"/>
    </source>
</evidence>
<dbReference type="Gene3D" id="3.40.50.150">
    <property type="entry name" value="Vaccinia Virus protein VP39"/>
    <property type="match status" value="1"/>
</dbReference>
<dbReference type="EMBL" id="BLKZ01000001">
    <property type="protein sequence ID" value="GFG90256.1"/>
    <property type="molecule type" value="Genomic_DNA"/>
</dbReference>